<dbReference type="GO" id="GO:0005085">
    <property type="term" value="F:guanyl-nucleotide exchange factor activity"/>
    <property type="evidence" value="ECO:0007669"/>
    <property type="project" value="TreeGrafter"/>
</dbReference>
<dbReference type="SMART" id="SM00252">
    <property type="entry name" value="SH2"/>
    <property type="match status" value="1"/>
</dbReference>
<evidence type="ECO:0000313" key="4">
    <source>
        <dbReference type="EMBL" id="KAJ3594495.1"/>
    </source>
</evidence>
<dbReference type="GO" id="GO:0016477">
    <property type="term" value="P:cell migration"/>
    <property type="evidence" value="ECO:0007669"/>
    <property type="project" value="TreeGrafter"/>
</dbReference>
<dbReference type="InterPro" id="IPR036860">
    <property type="entry name" value="SH2_dom_sf"/>
</dbReference>
<dbReference type="PRINTS" id="PR00401">
    <property type="entry name" value="SH2DOMAIN"/>
</dbReference>
<dbReference type="GO" id="GO:0005886">
    <property type="term" value="C:plasma membrane"/>
    <property type="evidence" value="ECO:0007669"/>
    <property type="project" value="TreeGrafter"/>
</dbReference>
<feature type="domain" description="SH2" evidence="3">
    <location>
        <begin position="31"/>
        <end position="125"/>
    </location>
</feature>
<feature type="region of interest" description="Disordered" evidence="2">
    <location>
        <begin position="154"/>
        <end position="224"/>
    </location>
</feature>
<comment type="caution">
    <text evidence="4">The sequence shown here is derived from an EMBL/GenBank/DDBJ whole genome shotgun (WGS) entry which is preliminary data.</text>
</comment>
<gene>
    <name evidence="4" type="ORF">NHX12_003802</name>
</gene>
<name>A0A9Q0DTA8_9TELE</name>
<dbReference type="PROSITE" id="PS50001">
    <property type="entry name" value="SH2"/>
    <property type="match status" value="1"/>
</dbReference>
<dbReference type="AlphaFoldDB" id="A0A9Q0DTA8"/>
<dbReference type="OrthoDB" id="5340910at2759"/>
<dbReference type="FunFam" id="3.30.505.10:FF:000024">
    <property type="entry name" value="Vav guanine nucleotide exchange factor 2"/>
    <property type="match status" value="1"/>
</dbReference>
<reference evidence="4" key="1">
    <citation type="submission" date="2022-07" db="EMBL/GenBank/DDBJ databases">
        <title>Chromosome-level genome of Muraenolepis orangiensis.</title>
        <authorList>
            <person name="Kim J."/>
        </authorList>
    </citation>
    <scope>NUCLEOTIDE SEQUENCE</scope>
    <source>
        <strain evidence="4">KU_S4_2022</strain>
        <tissue evidence="4">Muscle</tissue>
    </source>
</reference>
<dbReference type="Pfam" id="PF00017">
    <property type="entry name" value="SH2"/>
    <property type="match status" value="1"/>
</dbReference>
<evidence type="ECO:0000256" key="2">
    <source>
        <dbReference type="SAM" id="MobiDB-lite"/>
    </source>
</evidence>
<dbReference type="Gene3D" id="3.30.505.10">
    <property type="entry name" value="SH2 domain"/>
    <property type="match status" value="1"/>
</dbReference>
<sequence>MGTSRTGFFPSGWVRPCPCVPKPVDYSAQPWYAGPMERSQAEVELLPCENSSFLVRHRSREETEYAISIKFNDEVKHIKILTREGCFYIAESRLFKSLLDLVEYYKDNSLREGFRSLDTTLQEPYRGLADGNIPLPQASTAVCLGMEILTTPESQAPRRHCRNRKWSGTGSGQEQEVVRNKKWSGTGSGQEQEVVRNRKWSGTGSGQEQEVVRNRKCSGTGSGQ</sequence>
<proteinExistence type="predicted"/>
<protein>
    <recommendedName>
        <fullName evidence="3">SH2 domain-containing protein</fullName>
    </recommendedName>
</protein>
<dbReference type="Proteomes" id="UP001148018">
    <property type="component" value="Unassembled WGS sequence"/>
</dbReference>
<evidence type="ECO:0000256" key="1">
    <source>
        <dbReference type="PROSITE-ProRule" id="PRU00191"/>
    </source>
</evidence>
<accession>A0A9Q0DTA8</accession>
<dbReference type="PANTHER" id="PTHR45818:SF5">
    <property type="entry name" value="GUANINE NUCLEOTIDE EXCHANGE FACTOR VAV3 ISOFORM X1"/>
    <property type="match status" value="1"/>
</dbReference>
<keyword evidence="1" id="KW-0727">SH2 domain</keyword>
<evidence type="ECO:0000259" key="3">
    <source>
        <dbReference type="PROSITE" id="PS50001"/>
    </source>
</evidence>
<dbReference type="InterPro" id="IPR000980">
    <property type="entry name" value="SH2"/>
</dbReference>
<organism evidence="4 5">
    <name type="scientific">Muraenolepis orangiensis</name>
    <name type="common">Patagonian moray cod</name>
    <dbReference type="NCBI Taxonomy" id="630683"/>
    <lineage>
        <taxon>Eukaryota</taxon>
        <taxon>Metazoa</taxon>
        <taxon>Chordata</taxon>
        <taxon>Craniata</taxon>
        <taxon>Vertebrata</taxon>
        <taxon>Euteleostomi</taxon>
        <taxon>Actinopterygii</taxon>
        <taxon>Neopterygii</taxon>
        <taxon>Teleostei</taxon>
        <taxon>Neoteleostei</taxon>
        <taxon>Acanthomorphata</taxon>
        <taxon>Zeiogadaria</taxon>
        <taxon>Gadariae</taxon>
        <taxon>Gadiformes</taxon>
        <taxon>Muraenolepidoidei</taxon>
        <taxon>Muraenolepididae</taxon>
        <taxon>Muraenolepis</taxon>
    </lineage>
</organism>
<dbReference type="GO" id="GO:0005737">
    <property type="term" value="C:cytoplasm"/>
    <property type="evidence" value="ECO:0007669"/>
    <property type="project" value="TreeGrafter"/>
</dbReference>
<keyword evidence="5" id="KW-1185">Reference proteome</keyword>
<dbReference type="SUPFAM" id="SSF55550">
    <property type="entry name" value="SH2 domain"/>
    <property type="match status" value="1"/>
</dbReference>
<evidence type="ECO:0000313" key="5">
    <source>
        <dbReference type="Proteomes" id="UP001148018"/>
    </source>
</evidence>
<dbReference type="PANTHER" id="PTHR45818">
    <property type="entry name" value="PROTEIN VAV"/>
    <property type="match status" value="1"/>
</dbReference>
<dbReference type="EMBL" id="JANIIK010000111">
    <property type="protein sequence ID" value="KAJ3594495.1"/>
    <property type="molecule type" value="Genomic_DNA"/>
</dbReference>